<dbReference type="Proteomes" id="UP001153148">
    <property type="component" value="Unassembled WGS sequence"/>
</dbReference>
<proteinExistence type="predicted"/>
<comment type="caution">
    <text evidence="1">The sequence shown here is derived from an EMBL/GenBank/DDBJ whole genome shotgun (WGS) entry which is preliminary data.</text>
</comment>
<evidence type="ECO:0000313" key="1">
    <source>
        <dbReference type="EMBL" id="CAG2063214.1"/>
    </source>
</evidence>
<organism evidence="1 2">
    <name type="scientific">Timema podura</name>
    <name type="common">Walking stick</name>
    <dbReference type="NCBI Taxonomy" id="61482"/>
    <lineage>
        <taxon>Eukaryota</taxon>
        <taxon>Metazoa</taxon>
        <taxon>Ecdysozoa</taxon>
        <taxon>Arthropoda</taxon>
        <taxon>Hexapoda</taxon>
        <taxon>Insecta</taxon>
        <taxon>Pterygota</taxon>
        <taxon>Neoptera</taxon>
        <taxon>Polyneoptera</taxon>
        <taxon>Phasmatodea</taxon>
        <taxon>Timematodea</taxon>
        <taxon>Timematoidea</taxon>
        <taxon>Timematidae</taxon>
        <taxon>Timema</taxon>
    </lineage>
</organism>
<sequence>MFVFLLIEDLPSSTCPACVVSSSSPAVMDCWLGSEARDDSR</sequence>
<accession>A0ABN7P7W2</accession>
<keyword evidence="2" id="KW-1185">Reference proteome</keyword>
<protein>
    <submittedName>
        <fullName evidence="1">Uncharacterized protein</fullName>
    </submittedName>
</protein>
<reference evidence="1" key="1">
    <citation type="submission" date="2021-03" db="EMBL/GenBank/DDBJ databases">
        <authorList>
            <person name="Tran Van P."/>
        </authorList>
    </citation>
    <scope>NUCLEOTIDE SEQUENCE</scope>
</reference>
<evidence type="ECO:0000313" key="2">
    <source>
        <dbReference type="Proteomes" id="UP001153148"/>
    </source>
</evidence>
<gene>
    <name evidence="1" type="ORF">TPAB3V08_LOCUS10161</name>
</gene>
<dbReference type="EMBL" id="CAJPIN010024991">
    <property type="protein sequence ID" value="CAG2063214.1"/>
    <property type="molecule type" value="Genomic_DNA"/>
</dbReference>
<name>A0ABN7P7W2_TIMPD</name>